<evidence type="ECO:0000259" key="10">
    <source>
        <dbReference type="PROSITE" id="PS50175"/>
    </source>
</evidence>
<dbReference type="Gene3D" id="3.10.10.10">
    <property type="entry name" value="HIV Type 1 Reverse Transcriptase, subunit A, domain 1"/>
    <property type="match status" value="1"/>
</dbReference>
<dbReference type="FunFam" id="1.10.340.70:FF:000001">
    <property type="entry name" value="Retrovirus-related Pol polyprotein from transposon gypsy-like Protein"/>
    <property type="match status" value="1"/>
</dbReference>
<keyword evidence="3" id="KW-0548">Nucleotidyltransferase</keyword>
<dbReference type="Gene3D" id="3.30.420.10">
    <property type="entry name" value="Ribonuclease H-like superfamily/Ribonuclease H"/>
    <property type="match status" value="1"/>
</dbReference>
<keyword evidence="6" id="KW-0378">Hydrolase</keyword>
<dbReference type="SUPFAM" id="SSF53098">
    <property type="entry name" value="Ribonuclease H-like"/>
    <property type="match status" value="1"/>
</dbReference>
<dbReference type="Pfam" id="PF17921">
    <property type="entry name" value="Integrase_H2C2"/>
    <property type="match status" value="1"/>
</dbReference>
<dbReference type="InterPro" id="IPR043502">
    <property type="entry name" value="DNA/RNA_pol_sf"/>
</dbReference>
<proteinExistence type="predicted"/>
<dbReference type="PROSITE" id="PS50175">
    <property type="entry name" value="ASP_PROT_RETROV"/>
    <property type="match status" value="1"/>
</dbReference>
<dbReference type="SUPFAM" id="SSF56672">
    <property type="entry name" value="DNA/RNA polymerases"/>
    <property type="match status" value="1"/>
</dbReference>
<evidence type="ECO:0000256" key="6">
    <source>
        <dbReference type="ARBA" id="ARBA00022801"/>
    </source>
</evidence>
<dbReference type="PANTHER" id="PTHR37984:SF5">
    <property type="entry name" value="PROTEIN NYNRIN-LIKE"/>
    <property type="match status" value="1"/>
</dbReference>
<dbReference type="CDD" id="cd00303">
    <property type="entry name" value="retropepsin_like"/>
    <property type="match status" value="1"/>
</dbReference>
<dbReference type="PANTHER" id="PTHR37984">
    <property type="entry name" value="PROTEIN CBG26694"/>
    <property type="match status" value="1"/>
</dbReference>
<evidence type="ECO:0000256" key="3">
    <source>
        <dbReference type="ARBA" id="ARBA00022695"/>
    </source>
</evidence>
<evidence type="ECO:0000256" key="2">
    <source>
        <dbReference type="ARBA" id="ARBA00022679"/>
    </source>
</evidence>
<gene>
    <name evidence="12" type="ORF">R1sor_022451</name>
</gene>
<evidence type="ECO:0000259" key="11">
    <source>
        <dbReference type="PROSITE" id="PS50994"/>
    </source>
</evidence>
<evidence type="ECO:0000256" key="7">
    <source>
        <dbReference type="ARBA" id="ARBA00022918"/>
    </source>
</evidence>
<organism evidence="12 13">
    <name type="scientific">Riccia sorocarpa</name>
    <dbReference type="NCBI Taxonomy" id="122646"/>
    <lineage>
        <taxon>Eukaryota</taxon>
        <taxon>Viridiplantae</taxon>
        <taxon>Streptophyta</taxon>
        <taxon>Embryophyta</taxon>
        <taxon>Marchantiophyta</taxon>
        <taxon>Marchantiopsida</taxon>
        <taxon>Marchantiidae</taxon>
        <taxon>Marchantiales</taxon>
        <taxon>Ricciaceae</taxon>
        <taxon>Riccia</taxon>
    </lineage>
</organism>
<sequence length="1957" mass="219130">MASTTPVGIAGAAGAATGGASTSTGAAGSASGATTTSTAPASTSAPHTTPPGVVPPPTDMIGVLQSLATLIRAQPSGEMRSTKALESCVRQMGRFAGREVSQYLREYRCAMDMYLVSDTETIANFELISEPELRDRIREIARRYLTVPGGWESFERAMREEYLDEDSDRITRRTFLDWIETQPGRTLGLSELKREFERRYSQLPLRERLTLDTRRTELFLRAADDASADRLCFMLADRTAEGGITSDWLRVDDAVSVLTKQRRAVGVHYIAAGVQPRVEEPRVELPPRVLPQVPLMAPPLAPLQPVAAPVPAAVPVAAPRDARQQPAGNRDPMDAIDALTRQMRELRVEIAGLRRDVPVPAAPALARPRDGPRRCIWCDSVDHMRAECTELAAAVRDRVVHYQDGRLHLTATGEPLMTRWGRGGMRSFLPRHAGASVVVAVPPAAVAAPVPARAVVPLPEANVFAGQAISASSGCSSGTSVASSQLSIEELRRGAESIRRATGWNDFVEVSTIHAFLDKKKHVTWEDAIVEEKRRRDEAELDASPPDVVGPRVTRRRGGDITADVPSSSRAPPPPPGPMEDVRRDVLAKGRGQKATFQEKNKAPAYKLAADIETTTDLKAILEKGILDARVEFSLRDILGIAKREFHELIIDVIKRKRQTISEEVATQIAYTSDDDVGAAYDADVCVGESEIGEKHVALVAGPATVEADEDDEEKGAPPTSDYRNEFWARATDEVKVQLGGLAEPVTALVDTGSEINVMSRAVFERGQWPIDMQHGWALRSANGVKKMMYGACPNIPVRIGNVEVTQHFFVQDCTPIPIILGQPYITAVRMETKVLNDGSHFALNTPVERDNGSGSLAANIPFKQKTDCRAVLEGCKSGVVDCSADSYSCFQRFEDLNLKKKNWLEKQTEKLRCTGVLSSEESISGVFEENVCLFSVAGWCDTVQKTLEKDDGSLVIPLRSRELYDEVAAFLRYLPHPELECIGRTTECWCNFAHEAEVHAKYKSVLKKVKPVATPLPGDSQQQVELAAKEPELRDVHRIGHKFTLETLAKLKIGGDDFLTDCEKKEFEGMIRSYGKAFSFSAEEIGCVDPKVIAPMVIFTLPHVPWDLKPIPVPRAMLPKLIDLLKEKMQMGILEPSMAPYSSRWFTVPKKNGSLHFIQDLQPANSVTIRNVGTGPIIDDVVDEFAGRAIYSVGDLYSGYDQFQLAIESRDLTTIRTPLGLMQITIPFLDDIPMKGCATEEKDETVDATGCRKFVSDHIRDVGKILNRLREVHLTLSGEKSRFGVPEILVVGHVCDSSGRRPNPVKGKMFIWSLLHHDAMEKLKRVLQSPSVLRRLNYTCGRPVVVTVDTSPKAVGWAIGQDDEKGVRFVARFGAKILAGRQRDYPQVKRELWGVYSALRTDRDFLIGASVVLETDCLPLLGMVANCNTPDITMLRWIAYIRSFNPELRHIAGKENVVADMLSRARYEGEDEMLQAAEEDDRKEVWCQVSVSEVLPFKEDLYSGKLRDIGFYLSTLERCGDWNEAEFKKIRQKAYGFLLRDGYLWKRPKRRDGDFLRVVDDEETKLELLKEFHETLWAGHRGVWATYTKLKERYWWKGMYNDVDKFVGSCLHCQFYSKVRHRDGLVPTFPPSIHFRWVLDLVMMPPGLWGMRYLVLAREDLSNFVEGRALRTKSVEGICRFVLEDIVCRYGSIGSLRADRGDLNAEEARTFFRRYGVNLKLTTAMNPEGIGKSERGHPPIVHALVKACDGKYRQWPRLLPFALWADRSTHSTTTGYMPVQLMLGQKPIMPIEDTVLSWVSLPWEDGVDHETLLALRIRQLERREEDLADAQEKLKQARLKNKLRFDKTHRLRPKQIKVGDWVLVYDSSLENQHSTTRKFSRRWFGPYVVLVVNDNATYLLRELDGTPLRLAVAGKRVKLFKRRDDTTELFDFIDLERGAADNQDIEEDEDVEEEED</sequence>
<feature type="coiled-coil region" evidence="8">
    <location>
        <begin position="1814"/>
        <end position="1841"/>
    </location>
</feature>
<feature type="region of interest" description="Disordered" evidence="9">
    <location>
        <begin position="535"/>
        <end position="582"/>
    </location>
</feature>
<reference evidence="12 13" key="1">
    <citation type="submission" date="2024-09" db="EMBL/GenBank/DDBJ databases">
        <title>Chromosome-scale assembly of Riccia sorocarpa.</title>
        <authorList>
            <person name="Paukszto L."/>
        </authorList>
    </citation>
    <scope>NUCLEOTIDE SEQUENCE [LARGE SCALE GENOMIC DNA]</scope>
    <source>
        <strain evidence="12">LP-2024</strain>
        <tissue evidence="12">Aerial parts of the thallus</tissue>
    </source>
</reference>
<dbReference type="InterPro" id="IPR021109">
    <property type="entry name" value="Peptidase_aspartic_dom_sf"/>
</dbReference>
<dbReference type="EC" id="2.7.7.49" evidence="1"/>
<keyword evidence="2" id="KW-0808">Transferase</keyword>
<name>A0ABD3GN76_9MARC</name>
<dbReference type="InterPro" id="IPR041373">
    <property type="entry name" value="RT_RNaseH"/>
</dbReference>
<keyword evidence="5" id="KW-0255">Endonuclease</keyword>
<protein>
    <recommendedName>
        <fullName evidence="1">RNA-directed DNA polymerase</fullName>
        <ecNumber evidence="1">2.7.7.49</ecNumber>
    </recommendedName>
</protein>
<evidence type="ECO:0000313" key="13">
    <source>
        <dbReference type="Proteomes" id="UP001633002"/>
    </source>
</evidence>
<feature type="domain" description="Peptidase A2" evidence="10">
    <location>
        <begin position="746"/>
        <end position="784"/>
    </location>
</feature>
<keyword evidence="4" id="KW-0540">Nuclease</keyword>
<dbReference type="EMBL" id="JBJQOH010000007">
    <property type="protein sequence ID" value="KAL3679495.1"/>
    <property type="molecule type" value="Genomic_DNA"/>
</dbReference>
<dbReference type="Gene3D" id="3.30.70.270">
    <property type="match status" value="1"/>
</dbReference>
<dbReference type="InterPro" id="IPR001584">
    <property type="entry name" value="Integrase_cat-core"/>
</dbReference>
<dbReference type="Proteomes" id="UP001633002">
    <property type="component" value="Unassembled WGS sequence"/>
</dbReference>
<dbReference type="InterPro" id="IPR012337">
    <property type="entry name" value="RNaseH-like_sf"/>
</dbReference>
<dbReference type="GO" id="GO:0004519">
    <property type="term" value="F:endonuclease activity"/>
    <property type="evidence" value="ECO:0007669"/>
    <property type="project" value="UniProtKB-KW"/>
</dbReference>
<accession>A0ABD3GN76</accession>
<dbReference type="GO" id="GO:0003964">
    <property type="term" value="F:RNA-directed DNA polymerase activity"/>
    <property type="evidence" value="ECO:0007669"/>
    <property type="project" value="UniProtKB-KW"/>
</dbReference>
<evidence type="ECO:0000256" key="4">
    <source>
        <dbReference type="ARBA" id="ARBA00022722"/>
    </source>
</evidence>
<dbReference type="InterPro" id="IPR050951">
    <property type="entry name" value="Retrovirus_Pol_polyprotein"/>
</dbReference>
<dbReference type="CDD" id="cd01647">
    <property type="entry name" value="RT_LTR"/>
    <property type="match status" value="1"/>
</dbReference>
<dbReference type="PROSITE" id="PS50994">
    <property type="entry name" value="INTEGRASE"/>
    <property type="match status" value="1"/>
</dbReference>
<dbReference type="Pfam" id="PF17917">
    <property type="entry name" value="RT_RNaseH"/>
    <property type="match status" value="1"/>
</dbReference>
<keyword evidence="8" id="KW-0175">Coiled coil</keyword>
<dbReference type="GO" id="GO:0016787">
    <property type="term" value="F:hydrolase activity"/>
    <property type="evidence" value="ECO:0007669"/>
    <property type="project" value="UniProtKB-KW"/>
</dbReference>
<feature type="domain" description="Integrase catalytic" evidence="11">
    <location>
        <begin position="1627"/>
        <end position="1787"/>
    </location>
</feature>
<evidence type="ECO:0000256" key="1">
    <source>
        <dbReference type="ARBA" id="ARBA00012493"/>
    </source>
</evidence>
<feature type="region of interest" description="Disordered" evidence="9">
    <location>
        <begin position="14"/>
        <end position="59"/>
    </location>
</feature>
<feature type="compositionally biased region" description="Low complexity" evidence="9">
    <location>
        <begin position="14"/>
        <end position="47"/>
    </location>
</feature>
<keyword evidence="13" id="KW-1185">Reference proteome</keyword>
<dbReference type="Gene3D" id="1.10.340.70">
    <property type="match status" value="1"/>
</dbReference>
<dbReference type="SUPFAM" id="SSF50630">
    <property type="entry name" value="Acid proteases"/>
    <property type="match status" value="1"/>
</dbReference>
<dbReference type="InterPro" id="IPR001995">
    <property type="entry name" value="Peptidase_A2_cat"/>
</dbReference>
<dbReference type="InterPro" id="IPR041588">
    <property type="entry name" value="Integrase_H2C2"/>
</dbReference>
<comment type="caution">
    <text evidence="12">The sequence shown here is derived from an EMBL/GenBank/DDBJ whole genome shotgun (WGS) entry which is preliminary data.</text>
</comment>
<evidence type="ECO:0000256" key="5">
    <source>
        <dbReference type="ARBA" id="ARBA00022759"/>
    </source>
</evidence>
<keyword evidence="7" id="KW-0695">RNA-directed DNA polymerase</keyword>
<dbReference type="Gene3D" id="2.40.70.10">
    <property type="entry name" value="Acid Proteases"/>
    <property type="match status" value="1"/>
</dbReference>
<evidence type="ECO:0000313" key="12">
    <source>
        <dbReference type="EMBL" id="KAL3679495.1"/>
    </source>
</evidence>
<dbReference type="InterPro" id="IPR036397">
    <property type="entry name" value="RNaseH_sf"/>
</dbReference>
<evidence type="ECO:0000256" key="8">
    <source>
        <dbReference type="SAM" id="Coils"/>
    </source>
</evidence>
<dbReference type="CDD" id="cd09274">
    <property type="entry name" value="RNase_HI_RT_Ty3"/>
    <property type="match status" value="1"/>
</dbReference>
<dbReference type="InterPro" id="IPR043128">
    <property type="entry name" value="Rev_trsase/Diguanyl_cyclase"/>
</dbReference>
<dbReference type="Pfam" id="PF13650">
    <property type="entry name" value="Asp_protease_2"/>
    <property type="match status" value="1"/>
</dbReference>
<feature type="compositionally biased region" description="Pro residues" evidence="9">
    <location>
        <begin position="48"/>
        <end position="58"/>
    </location>
</feature>
<evidence type="ECO:0000256" key="9">
    <source>
        <dbReference type="SAM" id="MobiDB-lite"/>
    </source>
</evidence>